<name>G9QNW9_9BACI</name>
<evidence type="ECO:0000313" key="7">
    <source>
        <dbReference type="Proteomes" id="UP000011747"/>
    </source>
</evidence>
<keyword evidence="4" id="KW-0812">Transmembrane</keyword>
<protein>
    <recommendedName>
        <fullName evidence="5">HAMP domain-containing protein</fullName>
    </recommendedName>
</protein>
<dbReference type="CDD" id="cd06225">
    <property type="entry name" value="HAMP"/>
    <property type="match status" value="1"/>
</dbReference>
<keyword evidence="4" id="KW-1133">Transmembrane helix</keyword>
<evidence type="ECO:0000259" key="5">
    <source>
        <dbReference type="PROSITE" id="PS50885"/>
    </source>
</evidence>
<dbReference type="Proteomes" id="UP000011747">
    <property type="component" value="Unassembled WGS sequence"/>
</dbReference>
<keyword evidence="2" id="KW-1003">Cell membrane</keyword>
<gene>
    <name evidence="6" type="ORF">HMPREF1015_03268</name>
</gene>
<sequence>MKLRMTYSSWLILFTLIGFETVQYLTQYLLEDIIGGRITSLVISVVSILVSFGILQYFLVKPISQLIERTQAIINGDVSQTVQVDAKGDLEVLARTINNCR</sequence>
<proteinExistence type="predicted"/>
<feature type="transmembrane region" description="Helical" evidence="4">
    <location>
        <begin position="7"/>
        <end position="26"/>
    </location>
</feature>
<evidence type="ECO:0000256" key="2">
    <source>
        <dbReference type="ARBA" id="ARBA00022475"/>
    </source>
</evidence>
<dbReference type="AlphaFoldDB" id="G9QNW9"/>
<dbReference type="SUPFAM" id="SSF158472">
    <property type="entry name" value="HAMP domain-like"/>
    <property type="match status" value="1"/>
</dbReference>
<dbReference type="EMBL" id="ACWF01000145">
    <property type="protein sequence ID" value="EHL74810.1"/>
    <property type="molecule type" value="Genomic_DNA"/>
</dbReference>
<keyword evidence="7" id="KW-1185">Reference proteome</keyword>
<evidence type="ECO:0000256" key="4">
    <source>
        <dbReference type="SAM" id="Phobius"/>
    </source>
</evidence>
<organism evidence="6 7">
    <name type="scientific">Bacillus smithii 7_3_47FAA</name>
    <dbReference type="NCBI Taxonomy" id="665952"/>
    <lineage>
        <taxon>Bacteria</taxon>
        <taxon>Bacillati</taxon>
        <taxon>Bacillota</taxon>
        <taxon>Bacilli</taxon>
        <taxon>Bacillales</taxon>
        <taxon>Bacillaceae</taxon>
        <taxon>Bacillus</taxon>
    </lineage>
</organism>
<feature type="transmembrane region" description="Helical" evidence="4">
    <location>
        <begin position="38"/>
        <end position="60"/>
    </location>
</feature>
<evidence type="ECO:0000313" key="6">
    <source>
        <dbReference type="EMBL" id="EHL74810.1"/>
    </source>
</evidence>
<reference evidence="6 7" key="1">
    <citation type="submission" date="2011-09" db="EMBL/GenBank/DDBJ databases">
        <title>The Genome Sequence of Bacillus smithii 7_3_47FAA.</title>
        <authorList>
            <consortium name="The Broad Institute Genome Sequencing Platform"/>
            <person name="Earl A."/>
            <person name="Ward D."/>
            <person name="Feldgarden M."/>
            <person name="Gevers D."/>
            <person name="Daigneault M."/>
            <person name="Strauss J."/>
            <person name="Allen-Vercoe E."/>
            <person name="Young S.K."/>
            <person name="Zeng Q."/>
            <person name="Gargeya S."/>
            <person name="Fitzgerald M."/>
            <person name="Haas B."/>
            <person name="Abouelleil A."/>
            <person name="Alvarado L."/>
            <person name="Arachchi H.M."/>
            <person name="Berlin A."/>
            <person name="Brown A."/>
            <person name="Chapman S.B."/>
            <person name="Chen Z."/>
            <person name="Dunbar C."/>
            <person name="Freedman E."/>
            <person name="Gearin G."/>
            <person name="Goldberg J."/>
            <person name="Griggs A."/>
            <person name="Gujja S."/>
            <person name="Heiman D."/>
            <person name="Howarth C."/>
            <person name="Larson L."/>
            <person name="Lui A."/>
            <person name="MacDonald P.J.P."/>
            <person name="Montmayeur A."/>
            <person name="Murphy C."/>
            <person name="Neiman D."/>
            <person name="Pearson M."/>
            <person name="Priest M."/>
            <person name="Roberts A."/>
            <person name="Saif S."/>
            <person name="Shea T."/>
            <person name="Shenoy N."/>
            <person name="Sisk P."/>
            <person name="Stolte C."/>
            <person name="Sykes S."/>
            <person name="Wortman J."/>
            <person name="Nusbaum C."/>
            <person name="Birren B."/>
        </authorList>
    </citation>
    <scope>NUCLEOTIDE SEQUENCE [LARGE SCALE GENOMIC DNA]</scope>
    <source>
        <strain evidence="6 7">7_3_47FAA</strain>
    </source>
</reference>
<evidence type="ECO:0000256" key="3">
    <source>
        <dbReference type="ARBA" id="ARBA00023136"/>
    </source>
</evidence>
<dbReference type="PROSITE" id="PS50885">
    <property type="entry name" value="HAMP"/>
    <property type="match status" value="1"/>
</dbReference>
<keyword evidence="3 4" id="KW-0472">Membrane</keyword>
<dbReference type="PATRIC" id="fig|665952.3.peg.2842"/>
<dbReference type="GO" id="GO:0005886">
    <property type="term" value="C:plasma membrane"/>
    <property type="evidence" value="ECO:0007669"/>
    <property type="project" value="UniProtKB-SubCell"/>
</dbReference>
<comment type="caution">
    <text evidence="6">The sequence shown here is derived from an EMBL/GenBank/DDBJ whole genome shotgun (WGS) entry which is preliminary data.</text>
</comment>
<dbReference type="RefSeq" id="WP_003355036.1">
    <property type="nucleotide sequence ID" value="NZ_JH414763.1"/>
</dbReference>
<accession>G9QNW9</accession>
<comment type="subcellular location">
    <subcellularLocation>
        <location evidence="1">Cell membrane</location>
    </subcellularLocation>
</comment>
<dbReference type="InterPro" id="IPR003660">
    <property type="entry name" value="HAMP_dom"/>
</dbReference>
<dbReference type="HOGENOM" id="CLU_2285819_0_0_9"/>
<evidence type="ECO:0000256" key="1">
    <source>
        <dbReference type="ARBA" id="ARBA00004236"/>
    </source>
</evidence>
<dbReference type="GO" id="GO:0007165">
    <property type="term" value="P:signal transduction"/>
    <property type="evidence" value="ECO:0007669"/>
    <property type="project" value="InterPro"/>
</dbReference>
<feature type="domain" description="HAMP" evidence="5">
    <location>
        <begin position="57"/>
        <end position="99"/>
    </location>
</feature>
<dbReference type="Gene3D" id="6.10.340.10">
    <property type="match status" value="1"/>
</dbReference>